<dbReference type="Pfam" id="PF07687">
    <property type="entry name" value="M20_dimer"/>
    <property type="match status" value="1"/>
</dbReference>
<dbReference type="InterPro" id="IPR052030">
    <property type="entry name" value="Peptidase_M20/M20A_hydrolases"/>
</dbReference>
<dbReference type="Proteomes" id="UP000313948">
    <property type="component" value="Chromosome"/>
</dbReference>
<sequence>MDRAQLTQETGVAGAIARAVAAHGPAVVDLAREIHALPELAFTEHRAAAAITDLLAREGFAVELGVADLPTAFTATVGDGPLTVAICAEYDALPTVGHACGHNLIAGAAVTAALALQPVAAELGLRVVVVGTPAEEHGGGKVLLLERGVFDDVDLALMVHALPADHGHNPQGTTSQAVGRYRATFTGRGAHAAAAPHRGINAADAAVVAQVAVGLLRQQIPGDHRVAAVVAHGGDATNIIPETAIVDFECRAFTMTEFTDLLTRVRRCFEAGALATGASLRIEPTEPVYEPLEHDDVLCRHWAGALETLGYDAAPGGGPRGGSTDMGNVSRVVPAIHPWVSLPHVEAPIHTADFARAADEPPAYETMLDAGTAMALTVATVAADESEVAALRARKAALRA</sequence>
<dbReference type="NCBIfam" id="TIGR01891">
    <property type="entry name" value="amidohydrolases"/>
    <property type="match status" value="1"/>
</dbReference>
<dbReference type="SUPFAM" id="SSF55031">
    <property type="entry name" value="Bacterial exopeptidase dimerisation domain"/>
    <property type="match status" value="1"/>
</dbReference>
<feature type="domain" description="Peptidase M20 dimerisation" evidence="2">
    <location>
        <begin position="180"/>
        <end position="272"/>
    </location>
</feature>
<dbReference type="EMBL" id="CP040899">
    <property type="protein sequence ID" value="QDB78988.1"/>
    <property type="molecule type" value="Genomic_DNA"/>
</dbReference>
<keyword evidence="4" id="KW-1185">Reference proteome</keyword>
<protein>
    <recommendedName>
        <fullName evidence="1">Peptidase M20 domain-containing protein 2</fullName>
    </recommendedName>
</protein>
<evidence type="ECO:0000313" key="3">
    <source>
        <dbReference type="EMBL" id="QDB78988.1"/>
    </source>
</evidence>
<evidence type="ECO:0000256" key="1">
    <source>
        <dbReference type="PIRNR" id="PIRNR037226"/>
    </source>
</evidence>
<dbReference type="PIRSF" id="PIRSF037226">
    <property type="entry name" value="Amidohydrolase_ACY1L2_prd"/>
    <property type="match status" value="1"/>
</dbReference>
<organism evidence="3 4">
    <name type="scientific">Georgenia wutianyii</name>
    <dbReference type="NCBI Taxonomy" id="2585135"/>
    <lineage>
        <taxon>Bacteria</taxon>
        <taxon>Bacillati</taxon>
        <taxon>Actinomycetota</taxon>
        <taxon>Actinomycetes</taxon>
        <taxon>Micrococcales</taxon>
        <taxon>Bogoriellaceae</taxon>
        <taxon>Georgenia</taxon>
    </lineage>
</organism>
<dbReference type="PANTHER" id="PTHR30575:SF0">
    <property type="entry name" value="XAA-ARG DIPEPTIDASE"/>
    <property type="match status" value="1"/>
</dbReference>
<dbReference type="Gene3D" id="3.30.70.360">
    <property type="match status" value="1"/>
</dbReference>
<dbReference type="SUPFAM" id="SSF53187">
    <property type="entry name" value="Zn-dependent exopeptidases"/>
    <property type="match status" value="1"/>
</dbReference>
<reference evidence="3 4" key="1">
    <citation type="submission" date="2019-05" db="EMBL/GenBank/DDBJ databases">
        <title>Georgenia *** sp. nov., and Georgenia *** sp. nov., isolated from the intestinal contents of plateau pika (Ochotona curzoniae) in the Qinghai-Tibet plateau of China.</title>
        <authorList>
            <person name="Tian Z."/>
        </authorList>
    </citation>
    <scope>NUCLEOTIDE SEQUENCE [LARGE SCALE GENOMIC DNA]</scope>
    <source>
        <strain evidence="3 4">Z294</strain>
    </source>
</reference>
<dbReference type="InterPro" id="IPR002933">
    <property type="entry name" value="Peptidase_M20"/>
</dbReference>
<comment type="similarity">
    <text evidence="1">Belongs to the peptidase M20A family.</text>
</comment>
<evidence type="ECO:0000313" key="4">
    <source>
        <dbReference type="Proteomes" id="UP000313948"/>
    </source>
</evidence>
<dbReference type="PANTHER" id="PTHR30575">
    <property type="entry name" value="PEPTIDASE M20"/>
    <property type="match status" value="1"/>
</dbReference>
<dbReference type="InterPro" id="IPR036264">
    <property type="entry name" value="Bact_exopeptidase_dim_dom"/>
</dbReference>
<gene>
    <name evidence="3" type="ORF">FE251_06085</name>
</gene>
<dbReference type="Gene3D" id="3.40.630.10">
    <property type="entry name" value="Zn peptidases"/>
    <property type="match status" value="1"/>
</dbReference>
<dbReference type="RefSeq" id="WP_139948253.1">
    <property type="nucleotide sequence ID" value="NZ_CP040899.1"/>
</dbReference>
<accession>A0ABX5VM54</accession>
<proteinExistence type="inferred from homology"/>
<dbReference type="InterPro" id="IPR017439">
    <property type="entry name" value="Amidohydrolase"/>
</dbReference>
<dbReference type="Pfam" id="PF01546">
    <property type="entry name" value="Peptidase_M20"/>
    <property type="match status" value="1"/>
</dbReference>
<evidence type="ECO:0000259" key="2">
    <source>
        <dbReference type="Pfam" id="PF07687"/>
    </source>
</evidence>
<dbReference type="InterPro" id="IPR017144">
    <property type="entry name" value="Xaa-Arg_dipeptidase"/>
</dbReference>
<dbReference type="InterPro" id="IPR011650">
    <property type="entry name" value="Peptidase_M20_dimer"/>
</dbReference>
<name>A0ABX5VM54_9MICO</name>